<dbReference type="VEuPathDB" id="PlasmoDB:PGAL8A_00263700"/>
<organism evidence="8 9">
    <name type="scientific">Plasmodium gallinaceum</name>
    <dbReference type="NCBI Taxonomy" id="5849"/>
    <lineage>
        <taxon>Eukaryota</taxon>
        <taxon>Sar</taxon>
        <taxon>Alveolata</taxon>
        <taxon>Apicomplexa</taxon>
        <taxon>Aconoidasida</taxon>
        <taxon>Haemosporida</taxon>
        <taxon>Plasmodiidae</taxon>
        <taxon>Plasmodium</taxon>
        <taxon>Plasmodium (Haemamoeba)</taxon>
    </lineage>
</organism>
<feature type="domain" description="Protein kinase" evidence="7">
    <location>
        <begin position="1"/>
        <end position="253"/>
    </location>
</feature>
<dbReference type="GO" id="GO:0004674">
    <property type="term" value="F:protein serine/threonine kinase activity"/>
    <property type="evidence" value="ECO:0007669"/>
    <property type="project" value="UniProtKB-KW"/>
</dbReference>
<dbReference type="Gene3D" id="1.10.238.10">
    <property type="entry name" value="EF-hand"/>
    <property type="match status" value="1"/>
</dbReference>
<name>A0A1J1GRV5_PLAGA</name>
<keyword evidence="4 8" id="KW-0418">Kinase</keyword>
<keyword evidence="1" id="KW-0723">Serine/threonine-protein kinase</keyword>
<dbReference type="AlphaFoldDB" id="A0A1J1GRV5"/>
<evidence type="ECO:0000313" key="9">
    <source>
        <dbReference type="Proteomes" id="UP000220797"/>
    </source>
</evidence>
<dbReference type="SUPFAM" id="SSF56112">
    <property type="entry name" value="Protein kinase-like (PK-like)"/>
    <property type="match status" value="1"/>
</dbReference>
<proteinExistence type="predicted"/>
<evidence type="ECO:0000256" key="5">
    <source>
        <dbReference type="ARBA" id="ARBA00022840"/>
    </source>
</evidence>
<comment type="caution">
    <text evidence="8">The sequence shown here is derived from an EMBL/GenBank/DDBJ whole genome shotgun (WGS) entry which is preliminary data.</text>
</comment>
<dbReference type="InterPro" id="IPR011992">
    <property type="entry name" value="EF-hand-dom_pair"/>
</dbReference>
<dbReference type="InterPro" id="IPR000719">
    <property type="entry name" value="Prot_kinase_dom"/>
</dbReference>
<dbReference type="EMBL" id="CVMV01000032">
    <property type="protein sequence ID" value="CRG95232.1"/>
    <property type="molecule type" value="Genomic_DNA"/>
</dbReference>
<keyword evidence="5" id="KW-0067">ATP-binding</keyword>
<keyword evidence="6" id="KW-1133">Transmembrane helix</keyword>
<accession>A0A1J1GRV5</accession>
<keyword evidence="9" id="KW-1185">Reference proteome</keyword>
<evidence type="ECO:0000256" key="2">
    <source>
        <dbReference type="ARBA" id="ARBA00022679"/>
    </source>
</evidence>
<keyword evidence="6" id="KW-0472">Membrane</keyword>
<dbReference type="Gene3D" id="3.30.200.20">
    <property type="entry name" value="Phosphorylase Kinase, domain 1"/>
    <property type="match status" value="1"/>
</dbReference>
<keyword evidence="6" id="KW-0812">Transmembrane</keyword>
<dbReference type="Proteomes" id="UP000220797">
    <property type="component" value="Unassembled WGS sequence"/>
</dbReference>
<dbReference type="Gene3D" id="1.10.510.10">
    <property type="entry name" value="Transferase(Phosphotransferase) domain 1"/>
    <property type="match status" value="1"/>
</dbReference>
<evidence type="ECO:0000256" key="4">
    <source>
        <dbReference type="ARBA" id="ARBA00022777"/>
    </source>
</evidence>
<dbReference type="OMA" id="EWFKENI"/>
<dbReference type="Pfam" id="PF00069">
    <property type="entry name" value="Pkinase"/>
    <property type="match status" value="2"/>
</dbReference>
<evidence type="ECO:0000256" key="1">
    <source>
        <dbReference type="ARBA" id="ARBA00022527"/>
    </source>
</evidence>
<evidence type="ECO:0000259" key="7">
    <source>
        <dbReference type="PROSITE" id="PS50011"/>
    </source>
</evidence>
<dbReference type="PANTHER" id="PTHR24349">
    <property type="entry name" value="SERINE/THREONINE-PROTEIN KINASE"/>
    <property type="match status" value="1"/>
</dbReference>
<evidence type="ECO:0000256" key="3">
    <source>
        <dbReference type="ARBA" id="ARBA00022741"/>
    </source>
</evidence>
<evidence type="ECO:0000313" key="8">
    <source>
        <dbReference type="EMBL" id="CRG95232.1"/>
    </source>
</evidence>
<dbReference type="RefSeq" id="XP_028528044.1">
    <property type="nucleotide sequence ID" value="XM_028671386.1"/>
</dbReference>
<protein>
    <submittedName>
        <fullName evidence="8">Protein kinase, putative</fullName>
    </submittedName>
</protein>
<dbReference type="GeneID" id="39731166"/>
<sequence>MRIKNVVNNSNNIFNFFCTESETNILKDFVHIITLRENKKKKICYSYSIVDGYKYRIVIKKKKDYLNNLKLLILPLDHPNIIKLIHYCELASSFICVFEFFTDTSLYSSVVFSARYDERKIKNIIYQIILIVNYLHSNNLALKKLSPYSFLVKSVNKEVMIKLEDIYKITTISTKTNSKIKSKNVYSIGVIMYFLVCGEFPFSYLENNQKKIFFDKKLWKNISYKGRNFIKKILLNDLSSMITVKEALDHEWFKEDIKQNIYINFDILKNIYDFWKKNTFKRYILNNIAKFLIKEDIYNYNYIFSYFDMTKEGSIKYEQYFIIMKKLDLADANIQLSFNGLDISKAGLIQFSNIIASLLNSFIKIDKKIVLKFFKKVDHNNEGVLTKRKLYRFFNIKTKNEINLNDKKKFTFEEFYDYICKE</sequence>
<dbReference type="PROSITE" id="PS50011">
    <property type="entry name" value="PROTEIN_KINASE_DOM"/>
    <property type="match status" value="1"/>
</dbReference>
<dbReference type="OrthoDB" id="40902at2759"/>
<dbReference type="InterPro" id="IPR050205">
    <property type="entry name" value="CDPK_Ser/Thr_kinases"/>
</dbReference>
<dbReference type="GO" id="GO:0005524">
    <property type="term" value="F:ATP binding"/>
    <property type="evidence" value="ECO:0007669"/>
    <property type="project" value="UniProtKB-KW"/>
</dbReference>
<gene>
    <name evidence="8" type="ORF">PGAL8A_00263700</name>
</gene>
<keyword evidence="3" id="KW-0547">Nucleotide-binding</keyword>
<feature type="transmembrane region" description="Helical" evidence="6">
    <location>
        <begin position="185"/>
        <end position="205"/>
    </location>
</feature>
<keyword evidence="2" id="KW-0808">Transferase</keyword>
<dbReference type="SMART" id="SM00220">
    <property type="entry name" value="S_TKc"/>
    <property type="match status" value="1"/>
</dbReference>
<reference evidence="8" key="1">
    <citation type="submission" date="2015-04" db="EMBL/GenBank/DDBJ databases">
        <authorList>
            <consortium name="Pathogen Informatics"/>
        </authorList>
    </citation>
    <scope>NUCLEOTIDE SEQUENCE [LARGE SCALE GENOMIC DNA]</scope>
    <source>
        <strain evidence="8">8A</strain>
    </source>
</reference>
<evidence type="ECO:0000256" key="6">
    <source>
        <dbReference type="SAM" id="Phobius"/>
    </source>
</evidence>
<dbReference type="InterPro" id="IPR011009">
    <property type="entry name" value="Kinase-like_dom_sf"/>
</dbReference>
<dbReference type="SUPFAM" id="SSF47473">
    <property type="entry name" value="EF-hand"/>
    <property type="match status" value="1"/>
</dbReference>